<dbReference type="EMBL" id="HACA01026384">
    <property type="protein sequence ID" value="CDW43745.1"/>
    <property type="molecule type" value="Transcribed_RNA"/>
</dbReference>
<reference evidence="2" key="1">
    <citation type="submission" date="2014-05" db="EMBL/GenBank/DDBJ databases">
        <authorList>
            <person name="Chronopoulou M."/>
        </authorList>
    </citation>
    <scope>NUCLEOTIDE SEQUENCE</scope>
    <source>
        <tissue evidence="2">Whole organism</tissue>
    </source>
</reference>
<feature type="transmembrane region" description="Helical" evidence="1">
    <location>
        <begin position="28"/>
        <end position="49"/>
    </location>
</feature>
<feature type="non-terminal residue" evidence="2">
    <location>
        <position position="1"/>
    </location>
</feature>
<protein>
    <submittedName>
        <fullName evidence="2">Uncharacterized protein</fullName>
    </submittedName>
</protein>
<name>A0A0K2V080_LEPSM</name>
<keyword evidence="1" id="KW-0812">Transmembrane</keyword>
<sequence>RFIHHETSYRSEFDQLNKWGRKRLEHSLFCNISIGVEFLIFSIFDTIIFETGSKFSTNSSIYKLFVNSKLFLLVSTTERE</sequence>
<evidence type="ECO:0000313" key="2">
    <source>
        <dbReference type="EMBL" id="CDW43745.1"/>
    </source>
</evidence>
<keyword evidence="1" id="KW-1133">Transmembrane helix</keyword>
<dbReference type="AlphaFoldDB" id="A0A0K2V080"/>
<organism evidence="2">
    <name type="scientific">Lepeophtheirus salmonis</name>
    <name type="common">Salmon louse</name>
    <name type="synonym">Caligus salmonis</name>
    <dbReference type="NCBI Taxonomy" id="72036"/>
    <lineage>
        <taxon>Eukaryota</taxon>
        <taxon>Metazoa</taxon>
        <taxon>Ecdysozoa</taxon>
        <taxon>Arthropoda</taxon>
        <taxon>Crustacea</taxon>
        <taxon>Multicrustacea</taxon>
        <taxon>Hexanauplia</taxon>
        <taxon>Copepoda</taxon>
        <taxon>Siphonostomatoida</taxon>
        <taxon>Caligidae</taxon>
        <taxon>Lepeophtheirus</taxon>
    </lineage>
</organism>
<proteinExistence type="predicted"/>
<accession>A0A0K2V080</accession>
<keyword evidence="1" id="KW-0472">Membrane</keyword>
<evidence type="ECO:0000256" key="1">
    <source>
        <dbReference type="SAM" id="Phobius"/>
    </source>
</evidence>